<dbReference type="Pfam" id="PF08448">
    <property type="entry name" value="PAS_4"/>
    <property type="match status" value="2"/>
</dbReference>
<feature type="domain" description="Response regulatory" evidence="2">
    <location>
        <begin position="1"/>
        <end position="113"/>
    </location>
</feature>
<dbReference type="InterPro" id="IPR001789">
    <property type="entry name" value="Sig_transdc_resp-reg_receiver"/>
</dbReference>
<dbReference type="SUPFAM" id="SSF55785">
    <property type="entry name" value="PYP-like sensor domain (PAS domain)"/>
    <property type="match status" value="2"/>
</dbReference>
<dbReference type="PROSITE" id="PS50112">
    <property type="entry name" value="PAS"/>
    <property type="match status" value="2"/>
</dbReference>
<reference evidence="4 5" key="1">
    <citation type="journal article" date="2019" name="Int. J. Syst. Evol. Microbiol.">
        <title>The Global Catalogue of Microorganisms (GCM) 10K type strain sequencing project: providing services to taxonomists for standard genome sequencing and annotation.</title>
        <authorList>
            <consortium name="The Broad Institute Genomics Platform"/>
            <consortium name="The Broad Institute Genome Sequencing Center for Infectious Disease"/>
            <person name="Wu L."/>
            <person name="Ma J."/>
        </authorList>
    </citation>
    <scope>NUCLEOTIDE SEQUENCE [LARGE SCALE GENOMIC DNA]</scope>
    <source>
        <strain evidence="4 5">IBRC-M 10256</strain>
    </source>
</reference>
<comment type="caution">
    <text evidence="4">The sequence shown here is derived from an EMBL/GenBank/DDBJ whole genome shotgun (WGS) entry which is preliminary data.</text>
</comment>
<feature type="domain" description="PAS" evidence="3">
    <location>
        <begin position="130"/>
        <end position="194"/>
    </location>
</feature>
<sequence>MDDNESFVDLVKTFLEREREPLSVLTETSVEEGMSVLREERIDCVISDYEMPGQDGLDFLERVRDEYPDLPFILFTGKGDEEIASEAITAGVTEYLQKGTGTDQYTVLANRVENLVEKYNAERGVFRGFQALESAQEGIGILNDEGEYVYLNQAYAEVYDADRDEILESHWENLYPESEAERFRREILPTLESEGTWTGRSVGLTANGDRINESLSLALLDDGGHVCVVRDVTEERRRAEHLRREQRFLETALNSIDDLFYVFDDDLTYIRWNDRFEEVIGYSEAEIRDLSPMDLFEGDTKSKIEAEIDRILSNGERVVVEAELVTKDGETIPYEFTGIPVSDDDETIGVVGIGRRLST</sequence>
<proteinExistence type="predicted"/>
<evidence type="ECO:0000256" key="1">
    <source>
        <dbReference type="PROSITE-ProRule" id="PRU00169"/>
    </source>
</evidence>
<dbReference type="InterPro" id="IPR013656">
    <property type="entry name" value="PAS_4"/>
</dbReference>
<gene>
    <name evidence="4" type="ORF">ACFOUR_11155</name>
</gene>
<dbReference type="CDD" id="cd00156">
    <property type="entry name" value="REC"/>
    <property type="match status" value="1"/>
</dbReference>
<keyword evidence="1" id="KW-0597">Phosphoprotein</keyword>
<organism evidence="4 5">
    <name type="scientific">Halovivax cerinus</name>
    <dbReference type="NCBI Taxonomy" id="1487865"/>
    <lineage>
        <taxon>Archaea</taxon>
        <taxon>Methanobacteriati</taxon>
        <taxon>Methanobacteriota</taxon>
        <taxon>Stenosarchaea group</taxon>
        <taxon>Halobacteria</taxon>
        <taxon>Halobacteriales</taxon>
        <taxon>Natrialbaceae</taxon>
        <taxon>Halovivax</taxon>
    </lineage>
</organism>
<dbReference type="PANTHER" id="PTHR44757">
    <property type="entry name" value="DIGUANYLATE CYCLASE DGCP"/>
    <property type="match status" value="1"/>
</dbReference>
<name>A0ABD5NQS5_9EURY</name>
<dbReference type="CDD" id="cd00130">
    <property type="entry name" value="PAS"/>
    <property type="match status" value="2"/>
</dbReference>
<dbReference type="PANTHER" id="PTHR44757:SF2">
    <property type="entry name" value="BIOFILM ARCHITECTURE MAINTENANCE PROTEIN MBAA"/>
    <property type="match status" value="1"/>
</dbReference>
<dbReference type="InterPro" id="IPR000014">
    <property type="entry name" value="PAS"/>
</dbReference>
<dbReference type="SMART" id="SM00448">
    <property type="entry name" value="REC"/>
    <property type="match status" value="1"/>
</dbReference>
<dbReference type="SUPFAM" id="SSF52172">
    <property type="entry name" value="CheY-like"/>
    <property type="match status" value="1"/>
</dbReference>
<dbReference type="EMBL" id="JBHSAQ010000009">
    <property type="protein sequence ID" value="MFC3958919.1"/>
    <property type="molecule type" value="Genomic_DNA"/>
</dbReference>
<keyword evidence="5" id="KW-1185">Reference proteome</keyword>
<feature type="domain" description="PAS" evidence="3">
    <location>
        <begin position="245"/>
        <end position="315"/>
    </location>
</feature>
<dbReference type="InterPro" id="IPR011006">
    <property type="entry name" value="CheY-like_superfamily"/>
</dbReference>
<dbReference type="Proteomes" id="UP001595846">
    <property type="component" value="Unassembled WGS sequence"/>
</dbReference>
<dbReference type="Pfam" id="PF00072">
    <property type="entry name" value="Response_reg"/>
    <property type="match status" value="1"/>
</dbReference>
<dbReference type="AlphaFoldDB" id="A0ABD5NQS5"/>
<evidence type="ECO:0000259" key="2">
    <source>
        <dbReference type="PROSITE" id="PS50110"/>
    </source>
</evidence>
<dbReference type="InterPro" id="IPR052155">
    <property type="entry name" value="Biofilm_reg_signaling"/>
</dbReference>
<dbReference type="RefSeq" id="WP_256532752.1">
    <property type="nucleotide sequence ID" value="NZ_CP101824.1"/>
</dbReference>
<evidence type="ECO:0000313" key="4">
    <source>
        <dbReference type="EMBL" id="MFC3958919.1"/>
    </source>
</evidence>
<accession>A0ABD5NQS5</accession>
<evidence type="ECO:0000313" key="5">
    <source>
        <dbReference type="Proteomes" id="UP001595846"/>
    </source>
</evidence>
<dbReference type="NCBIfam" id="TIGR00229">
    <property type="entry name" value="sensory_box"/>
    <property type="match status" value="2"/>
</dbReference>
<dbReference type="GeneID" id="73901857"/>
<dbReference type="Gene3D" id="3.30.450.20">
    <property type="entry name" value="PAS domain"/>
    <property type="match status" value="2"/>
</dbReference>
<dbReference type="SMART" id="SM00091">
    <property type="entry name" value="PAS"/>
    <property type="match status" value="2"/>
</dbReference>
<dbReference type="InterPro" id="IPR035965">
    <property type="entry name" value="PAS-like_dom_sf"/>
</dbReference>
<feature type="modified residue" description="4-aspartylphosphate" evidence="1">
    <location>
        <position position="48"/>
    </location>
</feature>
<evidence type="ECO:0000259" key="3">
    <source>
        <dbReference type="PROSITE" id="PS50112"/>
    </source>
</evidence>
<protein>
    <submittedName>
        <fullName evidence="4">PAS domain-containing protein</fullName>
    </submittedName>
</protein>
<dbReference type="Gene3D" id="3.40.50.2300">
    <property type="match status" value="1"/>
</dbReference>
<dbReference type="PROSITE" id="PS50110">
    <property type="entry name" value="RESPONSE_REGULATORY"/>
    <property type="match status" value="1"/>
</dbReference>